<proteinExistence type="predicted"/>
<feature type="compositionally biased region" description="Low complexity" evidence="1">
    <location>
        <begin position="32"/>
        <end position="49"/>
    </location>
</feature>
<evidence type="ECO:0000256" key="1">
    <source>
        <dbReference type="SAM" id="MobiDB-lite"/>
    </source>
</evidence>
<sequence length="55" mass="5712">MEPLARPSVPEHPRPVIPSTPELLAAVLAPFSARPAAPTPTTCTPRASAGPDEEI</sequence>
<evidence type="ECO:0000313" key="3">
    <source>
        <dbReference type="Proteomes" id="UP001183809"/>
    </source>
</evidence>
<dbReference type="Proteomes" id="UP001183809">
    <property type="component" value="Unassembled WGS sequence"/>
</dbReference>
<gene>
    <name evidence="2" type="ORF">RM764_40430</name>
</gene>
<comment type="caution">
    <text evidence="2">The sequence shown here is derived from an EMBL/GenBank/DDBJ whole genome shotgun (WGS) entry which is preliminary data.</text>
</comment>
<protein>
    <submittedName>
        <fullName evidence="2">Uncharacterized protein</fullName>
    </submittedName>
</protein>
<evidence type="ECO:0000313" key="2">
    <source>
        <dbReference type="EMBL" id="MDT0469168.1"/>
    </source>
</evidence>
<keyword evidence="3" id="KW-1185">Reference proteome</keyword>
<name>A0ABU2U7L4_9ACTN</name>
<organism evidence="2 3">
    <name type="scientific">Streptomyces gibsoniae</name>
    <dbReference type="NCBI Taxonomy" id="3075529"/>
    <lineage>
        <taxon>Bacteria</taxon>
        <taxon>Bacillati</taxon>
        <taxon>Actinomycetota</taxon>
        <taxon>Actinomycetes</taxon>
        <taxon>Kitasatosporales</taxon>
        <taxon>Streptomycetaceae</taxon>
        <taxon>Streptomyces</taxon>
    </lineage>
</organism>
<reference evidence="3" key="1">
    <citation type="submission" date="2023-07" db="EMBL/GenBank/DDBJ databases">
        <title>30 novel species of actinomycetes from the DSMZ collection.</title>
        <authorList>
            <person name="Nouioui I."/>
        </authorList>
    </citation>
    <scope>NUCLEOTIDE SEQUENCE [LARGE SCALE GENOMIC DNA]</scope>
    <source>
        <strain evidence="3">DSM 41699</strain>
    </source>
</reference>
<feature type="region of interest" description="Disordered" evidence="1">
    <location>
        <begin position="32"/>
        <end position="55"/>
    </location>
</feature>
<dbReference type="RefSeq" id="WP_311700609.1">
    <property type="nucleotide sequence ID" value="NZ_JAVREY010000096.1"/>
</dbReference>
<dbReference type="EMBL" id="JAVREY010000096">
    <property type="protein sequence ID" value="MDT0469168.1"/>
    <property type="molecule type" value="Genomic_DNA"/>
</dbReference>
<accession>A0ABU2U7L4</accession>